<dbReference type="InterPro" id="IPR038492">
    <property type="entry name" value="GBBH-like_N_sf"/>
</dbReference>
<dbReference type="Gene3D" id="3.30.2020.30">
    <property type="match status" value="1"/>
</dbReference>
<proteinExistence type="predicted"/>
<evidence type="ECO:0000259" key="3">
    <source>
        <dbReference type="Pfam" id="PF06155"/>
    </source>
</evidence>
<dbReference type="Proteomes" id="UP000433788">
    <property type="component" value="Unassembled WGS sequence"/>
</dbReference>
<dbReference type="PANTHER" id="PTHR35303:SF5">
    <property type="entry name" value="OS02G0197800 PROTEIN"/>
    <property type="match status" value="1"/>
</dbReference>
<keyword evidence="5" id="KW-1185">Reference proteome</keyword>
<sequence>MKRPERKNTGVIPTDIRLHRRSRTLELEFDGEQTYSLSAEYLRVYSPSAEVRGHGPGQAILQVGKEAVGITDLEPVGQYAIRIVFDDGHSTGLYSWDLLYDLATHQAEYWRDYLAELEAAGYQRRSDDNSGDAV</sequence>
<evidence type="ECO:0000256" key="2">
    <source>
        <dbReference type="ARBA" id="ARBA00023004"/>
    </source>
</evidence>
<keyword evidence="1" id="KW-0479">Metal-binding</keyword>
<keyword evidence="2" id="KW-0408">Iron</keyword>
<feature type="domain" description="Gamma-butyrobetaine hydroxylase-like N-terminal" evidence="3">
    <location>
        <begin position="16"/>
        <end position="100"/>
    </location>
</feature>
<name>A0A6N7R0D0_9GAMM</name>
<comment type="caution">
    <text evidence="4">The sequence shown here is derived from an EMBL/GenBank/DDBJ whole genome shotgun (WGS) entry which is preliminary data.</text>
</comment>
<dbReference type="RefSeq" id="WP_153719429.1">
    <property type="nucleotide sequence ID" value="NZ_WJPP01000003.1"/>
</dbReference>
<evidence type="ECO:0000256" key="1">
    <source>
        <dbReference type="ARBA" id="ARBA00022723"/>
    </source>
</evidence>
<dbReference type="AlphaFoldDB" id="A0A6N7R0D0"/>
<gene>
    <name evidence="4" type="ORF">GH984_06655</name>
</gene>
<dbReference type="EMBL" id="WJPP01000003">
    <property type="protein sequence ID" value="MRH78384.1"/>
    <property type="molecule type" value="Genomic_DNA"/>
</dbReference>
<accession>A0A6N7R0D0</accession>
<reference evidence="4 5" key="1">
    <citation type="submission" date="2019-11" db="EMBL/GenBank/DDBJ databases">
        <authorList>
            <person name="Zhang X.Y."/>
        </authorList>
    </citation>
    <scope>NUCLEOTIDE SEQUENCE [LARGE SCALE GENOMIC DNA]</scope>
    <source>
        <strain evidence="4 5">C176</strain>
    </source>
</reference>
<protein>
    <submittedName>
        <fullName evidence="4">DUF971 domain-containing protein</fullName>
    </submittedName>
</protein>
<dbReference type="GO" id="GO:0046872">
    <property type="term" value="F:metal ion binding"/>
    <property type="evidence" value="ECO:0007669"/>
    <property type="project" value="UniProtKB-KW"/>
</dbReference>
<evidence type="ECO:0000313" key="5">
    <source>
        <dbReference type="Proteomes" id="UP000433788"/>
    </source>
</evidence>
<organism evidence="4 5">
    <name type="scientific">Spiribacter salilacus</name>
    <dbReference type="NCBI Taxonomy" id="2664894"/>
    <lineage>
        <taxon>Bacteria</taxon>
        <taxon>Pseudomonadati</taxon>
        <taxon>Pseudomonadota</taxon>
        <taxon>Gammaproteobacteria</taxon>
        <taxon>Chromatiales</taxon>
        <taxon>Ectothiorhodospiraceae</taxon>
        <taxon>Spiribacter</taxon>
    </lineage>
</organism>
<dbReference type="InterPro" id="IPR010376">
    <property type="entry name" value="GBBH-like_N"/>
</dbReference>
<evidence type="ECO:0000313" key="4">
    <source>
        <dbReference type="EMBL" id="MRH78384.1"/>
    </source>
</evidence>
<dbReference type="Pfam" id="PF06155">
    <property type="entry name" value="GBBH-like_N"/>
    <property type="match status" value="1"/>
</dbReference>
<dbReference type="PANTHER" id="PTHR35303">
    <property type="entry name" value="OS02G0197800 PROTEIN"/>
    <property type="match status" value="1"/>
</dbReference>